<evidence type="ECO:0000259" key="2">
    <source>
        <dbReference type="PROSITE" id="PS50943"/>
    </source>
</evidence>
<name>A0ABS8N3K0_9CLOT</name>
<dbReference type="InterPro" id="IPR010982">
    <property type="entry name" value="Lambda_DNA-bd_dom_sf"/>
</dbReference>
<dbReference type="CDD" id="cd00093">
    <property type="entry name" value="HTH_XRE"/>
    <property type="match status" value="1"/>
</dbReference>
<reference evidence="3" key="1">
    <citation type="submission" date="2021-11" db="EMBL/GenBank/DDBJ databases">
        <authorList>
            <person name="Qingchun L."/>
            <person name="Dong Z."/>
            <person name="Zongwei Q."/>
            <person name="Jia Z."/>
            <person name="Duotao L."/>
        </authorList>
    </citation>
    <scope>NUCLEOTIDE SEQUENCE</scope>
    <source>
        <strain evidence="3">WLY-B-L2</strain>
    </source>
</reference>
<dbReference type="Pfam" id="PF01381">
    <property type="entry name" value="HTH_3"/>
    <property type="match status" value="1"/>
</dbReference>
<evidence type="ECO:0000256" key="1">
    <source>
        <dbReference type="ARBA" id="ARBA00023125"/>
    </source>
</evidence>
<gene>
    <name evidence="3" type="ORF">LN736_05790</name>
</gene>
<proteinExistence type="predicted"/>
<protein>
    <submittedName>
        <fullName evidence="3">Helix-turn-helix transcriptional regulator</fullName>
    </submittedName>
</protein>
<dbReference type="SUPFAM" id="SSF47413">
    <property type="entry name" value="lambda repressor-like DNA-binding domains"/>
    <property type="match status" value="1"/>
</dbReference>
<dbReference type="PROSITE" id="PS50943">
    <property type="entry name" value="HTH_CROC1"/>
    <property type="match status" value="1"/>
</dbReference>
<dbReference type="PANTHER" id="PTHR46797:SF1">
    <property type="entry name" value="METHYLPHOSPHONATE SYNTHASE"/>
    <property type="match status" value="1"/>
</dbReference>
<evidence type="ECO:0000313" key="3">
    <source>
        <dbReference type="EMBL" id="MCC9294386.1"/>
    </source>
</evidence>
<dbReference type="InterPro" id="IPR050807">
    <property type="entry name" value="TransReg_Diox_bact_type"/>
</dbReference>
<dbReference type="InterPro" id="IPR001387">
    <property type="entry name" value="Cro/C1-type_HTH"/>
</dbReference>
<accession>A0ABS8N3K0</accession>
<evidence type="ECO:0000313" key="4">
    <source>
        <dbReference type="Proteomes" id="UP001165422"/>
    </source>
</evidence>
<keyword evidence="1" id="KW-0238">DNA-binding</keyword>
<dbReference type="RefSeq" id="WP_229981186.1">
    <property type="nucleotide sequence ID" value="NZ_JAJJPB010000004.1"/>
</dbReference>
<dbReference type="PANTHER" id="PTHR46797">
    <property type="entry name" value="HTH-TYPE TRANSCRIPTIONAL REGULATOR"/>
    <property type="match status" value="1"/>
</dbReference>
<feature type="domain" description="HTH cro/C1-type" evidence="2">
    <location>
        <begin position="11"/>
        <end position="65"/>
    </location>
</feature>
<dbReference type="EMBL" id="JAJJPB010000004">
    <property type="protein sequence ID" value="MCC9294386.1"/>
    <property type="molecule type" value="Genomic_DNA"/>
</dbReference>
<dbReference type="Proteomes" id="UP001165422">
    <property type="component" value="Unassembled WGS sequence"/>
</dbReference>
<sequence>MNTGNKVGEKIRYFRKKLNLTQEQLAKNSGLSRNAIYNYENGRRSPDIETLNKIAAALDTNVYNLIDNDTTLTSKLIKLFEKTICKNSRDAKNTLELICELVDIDEEVINKALENEEDISESYLTSMIDIIFKDSPGAFQKFYKENKKFIFSRYDIVTERCSELNIKYLNYLNYLTALNTESPSKHISNLYQKAKNNTLTGEDIKDIEDYKQLELMNNSDAFGGLQNYTDKDYAAFKTFKELLKQLDYSDDDVKNYSDDIFPKIKVQIEKEILYLKNKDTPQHE</sequence>
<organism evidence="3 4">
    <name type="scientific">Clostridium aromativorans</name>
    <dbReference type="NCBI Taxonomy" id="2836848"/>
    <lineage>
        <taxon>Bacteria</taxon>
        <taxon>Bacillati</taxon>
        <taxon>Bacillota</taxon>
        <taxon>Clostridia</taxon>
        <taxon>Eubacteriales</taxon>
        <taxon>Clostridiaceae</taxon>
        <taxon>Clostridium</taxon>
    </lineage>
</organism>
<comment type="caution">
    <text evidence="3">The sequence shown here is derived from an EMBL/GenBank/DDBJ whole genome shotgun (WGS) entry which is preliminary data.</text>
</comment>
<dbReference type="SMART" id="SM00530">
    <property type="entry name" value="HTH_XRE"/>
    <property type="match status" value="1"/>
</dbReference>
<keyword evidence="4" id="KW-1185">Reference proteome</keyword>
<dbReference type="Gene3D" id="1.10.260.40">
    <property type="entry name" value="lambda repressor-like DNA-binding domains"/>
    <property type="match status" value="1"/>
</dbReference>